<dbReference type="Proteomes" id="UP001342418">
    <property type="component" value="Chromosome"/>
</dbReference>
<dbReference type="PANTHER" id="PTHR43877:SF2">
    <property type="entry name" value="AMINOALKYLPHOSPHONATE N-ACETYLTRANSFERASE-RELATED"/>
    <property type="match status" value="1"/>
</dbReference>
<keyword evidence="2 4" id="KW-0012">Acyltransferase</keyword>
<dbReference type="RefSeq" id="WP_338531187.1">
    <property type="nucleotide sequence ID" value="NZ_CP030941.1"/>
</dbReference>
<dbReference type="InterPro" id="IPR021770">
    <property type="entry name" value="DUF3335"/>
</dbReference>
<gene>
    <name evidence="4" type="primary">mshD_4</name>
    <name evidence="4" type="ORF">NTH_03488</name>
</gene>
<dbReference type="PROSITE" id="PS51186">
    <property type="entry name" value="GNAT"/>
    <property type="match status" value="1"/>
</dbReference>
<dbReference type="EMBL" id="CP030941">
    <property type="protein sequence ID" value="UUP19001.1"/>
    <property type="molecule type" value="Genomic_DNA"/>
</dbReference>
<reference evidence="4 5" key="1">
    <citation type="submission" date="2018-07" db="EMBL/GenBank/DDBJ databases">
        <title>Genome sequence of Nitratireductor thuwali#1536.</title>
        <authorList>
            <person name="Michoud G."/>
            <person name="Merlino G."/>
            <person name="Sefrji F.O."/>
            <person name="Daffonchio D."/>
        </authorList>
    </citation>
    <scope>NUCLEOTIDE SEQUENCE [LARGE SCALE GENOMIC DNA]</scope>
    <source>
        <strain evidence="5">Nit1536</strain>
    </source>
</reference>
<dbReference type="CDD" id="cd04301">
    <property type="entry name" value="NAT_SF"/>
    <property type="match status" value="1"/>
</dbReference>
<accession>A0ABY5MT34</accession>
<evidence type="ECO:0000256" key="2">
    <source>
        <dbReference type="ARBA" id="ARBA00023315"/>
    </source>
</evidence>
<dbReference type="GO" id="GO:0035447">
    <property type="term" value="F:mycothiol synthase activity"/>
    <property type="evidence" value="ECO:0007669"/>
    <property type="project" value="UniProtKB-EC"/>
</dbReference>
<sequence length="368" mass="40599">MSADIRPARASDIDALVTIENTVFDTDRISRRSFRQHVESDSATLLVAEEDASLAGYCLVLYRKGSGVARLYSIAVSPQSAGSGVGRLLLEAAEHAAYAHERLVLRLEVREDNSRAIGLYEKAGYRRIGREEDYYEDGAAALRYEKLLRGQVSPHAGVPYYEQTADFTCGPACLMMAKARFDPAFKPSPILEVRLWRQATTVFMMSGPGGCEPFGLAVAAVDLGLAARIMVSRKGPLFLDSVRDEEKRRVMRLAQLDFRNRARALAIPVSDRAFTLDDIRDALQRGALVAVLISGYLMFGKKVPHWVLAIGDDGGHIFVHDPWVEDERGETAADAANIPIPHASFMRMAQFGRRGLRAAVVLGDMKTR</sequence>
<dbReference type="Pfam" id="PF11814">
    <property type="entry name" value="DUF3335"/>
    <property type="match status" value="1"/>
</dbReference>
<protein>
    <submittedName>
        <fullName evidence="4">Mycothiol acetyltransferase</fullName>
        <ecNumber evidence="4">2.3.1.189</ecNumber>
    </submittedName>
</protein>
<name>A0ABY5MT34_9HYPH</name>
<evidence type="ECO:0000313" key="5">
    <source>
        <dbReference type="Proteomes" id="UP001342418"/>
    </source>
</evidence>
<feature type="domain" description="N-acetyltransferase" evidence="3">
    <location>
        <begin position="3"/>
        <end position="149"/>
    </location>
</feature>
<dbReference type="InterPro" id="IPR000182">
    <property type="entry name" value="GNAT_dom"/>
</dbReference>
<evidence type="ECO:0000259" key="3">
    <source>
        <dbReference type="PROSITE" id="PS51186"/>
    </source>
</evidence>
<evidence type="ECO:0000313" key="4">
    <source>
        <dbReference type="EMBL" id="UUP19001.1"/>
    </source>
</evidence>
<dbReference type="PANTHER" id="PTHR43877">
    <property type="entry name" value="AMINOALKYLPHOSPHONATE N-ACETYLTRANSFERASE-RELATED-RELATED"/>
    <property type="match status" value="1"/>
</dbReference>
<keyword evidence="5" id="KW-1185">Reference proteome</keyword>
<proteinExistence type="predicted"/>
<dbReference type="InterPro" id="IPR016181">
    <property type="entry name" value="Acyl_CoA_acyltransferase"/>
</dbReference>
<dbReference type="InterPro" id="IPR050832">
    <property type="entry name" value="Bact_Acetyltransf"/>
</dbReference>
<dbReference type="Gene3D" id="3.40.630.30">
    <property type="match status" value="1"/>
</dbReference>
<dbReference type="EC" id="2.3.1.189" evidence="4"/>
<organism evidence="4 5">
    <name type="scientific">Nitratireductor thuwali</name>
    <dbReference type="NCBI Taxonomy" id="2267699"/>
    <lineage>
        <taxon>Bacteria</taxon>
        <taxon>Pseudomonadati</taxon>
        <taxon>Pseudomonadota</taxon>
        <taxon>Alphaproteobacteria</taxon>
        <taxon>Hyphomicrobiales</taxon>
        <taxon>Phyllobacteriaceae</taxon>
        <taxon>Nitratireductor</taxon>
    </lineage>
</organism>
<dbReference type="Pfam" id="PF13673">
    <property type="entry name" value="Acetyltransf_10"/>
    <property type="match status" value="1"/>
</dbReference>
<evidence type="ECO:0000256" key="1">
    <source>
        <dbReference type="ARBA" id="ARBA00022679"/>
    </source>
</evidence>
<dbReference type="SUPFAM" id="SSF55729">
    <property type="entry name" value="Acyl-CoA N-acyltransferases (Nat)"/>
    <property type="match status" value="1"/>
</dbReference>
<keyword evidence="1 4" id="KW-0808">Transferase</keyword>